<evidence type="ECO:0000256" key="1">
    <source>
        <dbReference type="ARBA" id="ARBA00023016"/>
    </source>
</evidence>
<dbReference type="HOGENOM" id="CLU_2054415_0_0_1"/>
<dbReference type="CDD" id="cd06464">
    <property type="entry name" value="ACD_sHsps-like"/>
    <property type="match status" value="1"/>
</dbReference>
<dbReference type="GeneID" id="7452155"/>
<reference evidence="5 6" key="1">
    <citation type="journal article" date="2004" name="Science">
        <title>The genome of the diatom Thalassiosira pseudonana: ecology, evolution, and metabolism.</title>
        <authorList>
            <person name="Armbrust E.V."/>
            <person name="Berges J.A."/>
            <person name="Bowler C."/>
            <person name="Green B.R."/>
            <person name="Martinez D."/>
            <person name="Putnam N.H."/>
            <person name="Zhou S."/>
            <person name="Allen A.E."/>
            <person name="Apt K.E."/>
            <person name="Bechner M."/>
            <person name="Brzezinski M.A."/>
            <person name="Chaal B.K."/>
            <person name="Chiovitti A."/>
            <person name="Davis A.K."/>
            <person name="Demarest M.S."/>
            <person name="Detter J.C."/>
            <person name="Glavina T."/>
            <person name="Goodstein D."/>
            <person name="Hadi M.Z."/>
            <person name="Hellsten U."/>
            <person name="Hildebrand M."/>
            <person name="Jenkins B.D."/>
            <person name="Jurka J."/>
            <person name="Kapitonov V.V."/>
            <person name="Kroger N."/>
            <person name="Lau W.W."/>
            <person name="Lane T.W."/>
            <person name="Larimer F.W."/>
            <person name="Lippmeier J.C."/>
            <person name="Lucas S."/>
            <person name="Medina M."/>
            <person name="Montsant A."/>
            <person name="Obornik M."/>
            <person name="Parker M.S."/>
            <person name="Palenik B."/>
            <person name="Pazour G.J."/>
            <person name="Richardson P.M."/>
            <person name="Rynearson T.A."/>
            <person name="Saito M.A."/>
            <person name="Schwartz D.C."/>
            <person name="Thamatrakoln K."/>
            <person name="Valentin K."/>
            <person name="Vardi A."/>
            <person name="Wilkerson F.P."/>
            <person name="Rokhsar D.S."/>
        </authorList>
    </citation>
    <scope>NUCLEOTIDE SEQUENCE [LARGE SCALE GENOMIC DNA]</scope>
    <source>
        <strain evidence="5 6">CCMP1335</strain>
    </source>
</reference>
<dbReference type="Gene3D" id="2.60.40.790">
    <property type="match status" value="1"/>
</dbReference>
<protein>
    <submittedName>
        <fullName evidence="5">Low molecular weight heat shock protein</fullName>
    </submittedName>
</protein>
<accession>B8BTA8</accession>
<sequence length="120" mass="13105">MDVPGFHFHEMSVELEGGGRVLSISGVKEENKEAKAGTMKFASHTSTSFNQKFTLDPSVDATKLTANLVDGVLVVRAPRKQQQIAHKKHIPITQFDEDVWAELIAGEIGGSTDEVVREEG</sequence>
<dbReference type="Pfam" id="PF00011">
    <property type="entry name" value="HSP20"/>
    <property type="match status" value="1"/>
</dbReference>
<evidence type="ECO:0000313" key="5">
    <source>
        <dbReference type="EMBL" id="EED95061.1"/>
    </source>
</evidence>
<dbReference type="GO" id="GO:0009651">
    <property type="term" value="P:response to salt stress"/>
    <property type="evidence" value="ECO:0000318"/>
    <property type="project" value="GO_Central"/>
</dbReference>
<name>B8BTA8_THAPS</name>
<proteinExistence type="inferred from homology"/>
<dbReference type="RefSeq" id="XP_002287618.1">
    <property type="nucleotide sequence ID" value="XM_002287582.1"/>
</dbReference>
<comment type="similarity">
    <text evidence="2 3">Belongs to the small heat shock protein (HSP20) family.</text>
</comment>
<dbReference type="GO" id="GO:0051259">
    <property type="term" value="P:protein complex oligomerization"/>
    <property type="evidence" value="ECO:0000318"/>
    <property type="project" value="GO_Central"/>
</dbReference>
<dbReference type="InParanoid" id="B8BTA8"/>
<dbReference type="InterPro" id="IPR002068">
    <property type="entry name" value="A-crystallin/Hsp20_dom"/>
</dbReference>
<dbReference type="SUPFAM" id="SSF49764">
    <property type="entry name" value="HSP20-like chaperones"/>
    <property type="match status" value="1"/>
</dbReference>
<dbReference type="FunCoup" id="B8BTA8">
    <property type="interactions" value="33"/>
</dbReference>
<dbReference type="PaxDb" id="35128-Thaps261184"/>
<evidence type="ECO:0000313" key="6">
    <source>
        <dbReference type="Proteomes" id="UP000001449"/>
    </source>
</evidence>
<dbReference type="EMBL" id="CM000639">
    <property type="protein sequence ID" value="EED95061.1"/>
    <property type="molecule type" value="Genomic_DNA"/>
</dbReference>
<evidence type="ECO:0000256" key="3">
    <source>
        <dbReference type="RuleBase" id="RU003616"/>
    </source>
</evidence>
<dbReference type="Proteomes" id="UP000001449">
    <property type="component" value="Chromosome 2"/>
</dbReference>
<dbReference type="KEGG" id="tps:THAPSDRAFT_261184"/>
<dbReference type="GO" id="GO:0051082">
    <property type="term" value="F:unfolded protein binding"/>
    <property type="evidence" value="ECO:0000318"/>
    <property type="project" value="GO_Central"/>
</dbReference>
<gene>
    <name evidence="5" type="ORF">THAPSDRAFT_261184</name>
</gene>
<dbReference type="InterPro" id="IPR008978">
    <property type="entry name" value="HSP20-like_chaperone"/>
</dbReference>
<dbReference type="GO" id="GO:0042542">
    <property type="term" value="P:response to hydrogen peroxide"/>
    <property type="evidence" value="ECO:0000318"/>
    <property type="project" value="GO_Central"/>
</dbReference>
<organism evidence="5 6">
    <name type="scientific">Thalassiosira pseudonana</name>
    <name type="common">Marine diatom</name>
    <name type="synonym">Cyclotella nana</name>
    <dbReference type="NCBI Taxonomy" id="35128"/>
    <lineage>
        <taxon>Eukaryota</taxon>
        <taxon>Sar</taxon>
        <taxon>Stramenopiles</taxon>
        <taxon>Ochrophyta</taxon>
        <taxon>Bacillariophyta</taxon>
        <taxon>Coscinodiscophyceae</taxon>
        <taxon>Thalassiosirophycidae</taxon>
        <taxon>Thalassiosirales</taxon>
        <taxon>Thalassiosiraceae</taxon>
        <taxon>Thalassiosira</taxon>
    </lineage>
</organism>
<evidence type="ECO:0000259" key="4">
    <source>
        <dbReference type="PROSITE" id="PS01031"/>
    </source>
</evidence>
<keyword evidence="1 5" id="KW-0346">Stress response</keyword>
<dbReference type="GO" id="GO:0009408">
    <property type="term" value="P:response to heat"/>
    <property type="evidence" value="ECO:0000318"/>
    <property type="project" value="GO_Central"/>
</dbReference>
<dbReference type="InterPro" id="IPR031107">
    <property type="entry name" value="Small_HSP"/>
</dbReference>
<dbReference type="PROSITE" id="PS01031">
    <property type="entry name" value="SHSP"/>
    <property type="match status" value="1"/>
</dbReference>
<dbReference type="GO" id="GO:0006457">
    <property type="term" value="P:protein folding"/>
    <property type="evidence" value="ECO:0000318"/>
    <property type="project" value="GO_Central"/>
</dbReference>
<dbReference type="PANTHER" id="PTHR11527">
    <property type="entry name" value="HEAT-SHOCK PROTEIN 20 FAMILY MEMBER"/>
    <property type="match status" value="1"/>
</dbReference>
<feature type="domain" description="SHSP" evidence="4">
    <location>
        <begin position="1"/>
        <end position="95"/>
    </location>
</feature>
<keyword evidence="6" id="KW-1185">Reference proteome</keyword>
<evidence type="ECO:0000256" key="2">
    <source>
        <dbReference type="PROSITE-ProRule" id="PRU00285"/>
    </source>
</evidence>
<reference evidence="5 6" key="2">
    <citation type="journal article" date="2008" name="Nature">
        <title>The Phaeodactylum genome reveals the evolutionary history of diatom genomes.</title>
        <authorList>
            <person name="Bowler C."/>
            <person name="Allen A.E."/>
            <person name="Badger J.H."/>
            <person name="Grimwood J."/>
            <person name="Jabbari K."/>
            <person name="Kuo A."/>
            <person name="Maheswari U."/>
            <person name="Martens C."/>
            <person name="Maumus F."/>
            <person name="Otillar R.P."/>
            <person name="Rayko E."/>
            <person name="Salamov A."/>
            <person name="Vandepoele K."/>
            <person name="Beszteri B."/>
            <person name="Gruber A."/>
            <person name="Heijde M."/>
            <person name="Katinka M."/>
            <person name="Mock T."/>
            <person name="Valentin K."/>
            <person name="Verret F."/>
            <person name="Berges J.A."/>
            <person name="Brownlee C."/>
            <person name="Cadoret J.P."/>
            <person name="Chiovitti A."/>
            <person name="Choi C.J."/>
            <person name="Coesel S."/>
            <person name="De Martino A."/>
            <person name="Detter J.C."/>
            <person name="Durkin C."/>
            <person name="Falciatore A."/>
            <person name="Fournet J."/>
            <person name="Haruta M."/>
            <person name="Huysman M.J."/>
            <person name="Jenkins B.D."/>
            <person name="Jiroutova K."/>
            <person name="Jorgensen R.E."/>
            <person name="Joubert Y."/>
            <person name="Kaplan A."/>
            <person name="Kroger N."/>
            <person name="Kroth P.G."/>
            <person name="La Roche J."/>
            <person name="Lindquist E."/>
            <person name="Lommer M."/>
            <person name="Martin-Jezequel V."/>
            <person name="Lopez P.J."/>
            <person name="Lucas S."/>
            <person name="Mangogna M."/>
            <person name="McGinnis K."/>
            <person name="Medlin L.K."/>
            <person name="Montsant A."/>
            <person name="Oudot-Le Secq M.P."/>
            <person name="Napoli C."/>
            <person name="Obornik M."/>
            <person name="Parker M.S."/>
            <person name="Petit J.L."/>
            <person name="Porcel B.M."/>
            <person name="Poulsen N."/>
            <person name="Robison M."/>
            <person name="Rychlewski L."/>
            <person name="Rynearson T.A."/>
            <person name="Schmutz J."/>
            <person name="Shapiro H."/>
            <person name="Siaut M."/>
            <person name="Stanley M."/>
            <person name="Sussman M.R."/>
            <person name="Taylor A.R."/>
            <person name="Vardi A."/>
            <person name="von Dassow P."/>
            <person name="Vyverman W."/>
            <person name="Willis A."/>
            <person name="Wyrwicz L.S."/>
            <person name="Rokhsar D.S."/>
            <person name="Weissenbach J."/>
            <person name="Armbrust E.V."/>
            <person name="Green B.R."/>
            <person name="Van de Peer Y."/>
            <person name="Grigoriev I.V."/>
        </authorList>
    </citation>
    <scope>NUCLEOTIDE SEQUENCE [LARGE SCALE GENOMIC DNA]</scope>
    <source>
        <strain evidence="5 6">CCMP1335</strain>
    </source>
</reference>
<dbReference type="AlphaFoldDB" id="B8BTA8"/>